<protein>
    <submittedName>
        <fullName evidence="2">Uncharacterized protein</fullName>
    </submittedName>
</protein>
<evidence type="ECO:0000313" key="3">
    <source>
        <dbReference type="Proteomes" id="UP000273278"/>
    </source>
</evidence>
<keyword evidence="1" id="KW-0472">Membrane</keyword>
<organism evidence="2 3">
    <name type="scientific">Methanomethylophilus alvi</name>
    <dbReference type="NCBI Taxonomy" id="1291540"/>
    <lineage>
        <taxon>Archaea</taxon>
        <taxon>Methanobacteriati</taxon>
        <taxon>Thermoplasmatota</taxon>
        <taxon>Thermoplasmata</taxon>
        <taxon>Methanomassiliicoccales</taxon>
        <taxon>Methanomethylophilaceae</taxon>
        <taxon>Methanomethylophilus</taxon>
    </lineage>
</organism>
<dbReference type="EMBL" id="CP017686">
    <property type="protein sequence ID" value="AYQ55580.1"/>
    <property type="molecule type" value="Genomic_DNA"/>
</dbReference>
<dbReference type="AlphaFoldDB" id="A0A3G3IIB8"/>
<name>A0A3G3IIB8_9ARCH</name>
<feature type="transmembrane region" description="Helical" evidence="1">
    <location>
        <begin position="28"/>
        <end position="48"/>
    </location>
</feature>
<reference evidence="2 3" key="1">
    <citation type="submission" date="2016-10" db="EMBL/GenBank/DDBJ databases">
        <title>Complete genome of the TMA-utilizing, human hosted archaeon Methanomethylophilus alvus Gen. nov, sp. nov., strain Mx-05, derived from a pure culture.</title>
        <authorList>
            <person name="Brugere J.-F."/>
            <person name="Ben Hania W."/>
            <person name="Chaudhary P.P."/>
            <person name="Gaci N."/>
            <person name="Borrel G."/>
            <person name="Cao Van Tuat L."/>
            <person name="Fardeau M.-L."/>
            <person name="Harris H.M.B."/>
            <person name="O'Toole P.W."/>
            <person name="Ollivier B."/>
        </authorList>
    </citation>
    <scope>NUCLEOTIDE SEQUENCE [LARGE SCALE GENOMIC DNA]</scope>
    <source>
        <strain evidence="2 3">Mx-05</strain>
    </source>
</reference>
<feature type="transmembrane region" description="Helical" evidence="1">
    <location>
        <begin position="102"/>
        <end position="120"/>
    </location>
</feature>
<dbReference type="OMA" id="YMESGTI"/>
<accession>A0A3G3IIB8</accession>
<feature type="transmembrane region" description="Helical" evidence="1">
    <location>
        <begin position="151"/>
        <end position="171"/>
    </location>
</feature>
<evidence type="ECO:0000313" key="2">
    <source>
        <dbReference type="EMBL" id="AYQ55580.1"/>
    </source>
</evidence>
<dbReference type="Proteomes" id="UP000273278">
    <property type="component" value="Chromosome"/>
</dbReference>
<dbReference type="RefSeq" id="WP_015505356.1">
    <property type="nucleotide sequence ID" value="NZ_CAYATU010000013.1"/>
</dbReference>
<evidence type="ECO:0000256" key="1">
    <source>
        <dbReference type="SAM" id="Phobius"/>
    </source>
</evidence>
<dbReference type="GeneID" id="41322242"/>
<proteinExistence type="predicted"/>
<feature type="transmembrane region" description="Helical" evidence="1">
    <location>
        <begin position="68"/>
        <end position="90"/>
    </location>
</feature>
<gene>
    <name evidence="2" type="ORF">BKD89_07220</name>
</gene>
<keyword evidence="1" id="KW-1133">Transmembrane helix</keyword>
<keyword evidence="1" id="KW-0812">Transmembrane</keyword>
<sequence>MTSEEAVKIIKKNDAPYLNSKARVAKKILISLLEYVVIILLTLMLASYMESGTIDNMFSMNESMMEMLQPGGFIFNSLVAYLPILILVNLSSYFGSGSKAKLLIGVLKCVAIALWLTVLLDSAATSIEIPSIAEGQGLDSIEIGIKGLAKFATFIVLVSVLVPIGEYIGAYKKHKSATERKKNDYAEI</sequence>